<keyword evidence="2" id="KW-1185">Reference proteome</keyword>
<dbReference type="Proteomes" id="UP000297890">
    <property type="component" value="Unassembled WGS sequence"/>
</dbReference>
<protein>
    <submittedName>
        <fullName evidence="1">Uncharacterized protein</fullName>
    </submittedName>
</protein>
<evidence type="ECO:0000313" key="2">
    <source>
        <dbReference type="Proteomes" id="UP000297890"/>
    </source>
</evidence>
<dbReference type="EMBL" id="SRIO01000055">
    <property type="protein sequence ID" value="TFZ80600.1"/>
    <property type="molecule type" value="Genomic_DNA"/>
</dbReference>
<dbReference type="RefSeq" id="WP_135282999.1">
    <property type="nucleotide sequence ID" value="NZ_SRIO01000055.1"/>
</dbReference>
<sequence length="155" mass="17015">MEALILRNLKVSHSSVIPFGYPSAEVAANGLSFIVGSGSTEFKAIEKALENEAVARWSDAHDKKLKQAKRSQSGYPMERQEDGSVRVSTVYYQIPSMMNAKGDPVDAPQFFSGGSLIDVAIEIKAYDRLGKQGRKMPQFMVCLRGVKAKEGPDMK</sequence>
<dbReference type="AlphaFoldDB" id="A0A4Z0F467"/>
<comment type="caution">
    <text evidence="1">The sequence shown here is derived from an EMBL/GenBank/DDBJ whole genome shotgun (WGS) entry which is preliminary data.</text>
</comment>
<evidence type="ECO:0000313" key="1">
    <source>
        <dbReference type="EMBL" id="TFZ80600.1"/>
    </source>
</evidence>
<gene>
    <name evidence="1" type="ORF">E4680_13770</name>
</gene>
<proteinExistence type="predicted"/>
<accession>A0A4Z0F467</accession>
<name>A0A4Z0F467_9GAMM</name>
<organism evidence="1 2">
    <name type="scientific">Candidatus Macondimonas diazotrophica</name>
    <dbReference type="NCBI Taxonomy" id="2305248"/>
    <lineage>
        <taxon>Bacteria</taxon>
        <taxon>Pseudomonadati</taxon>
        <taxon>Pseudomonadota</taxon>
        <taxon>Gammaproteobacteria</taxon>
        <taxon>Chromatiales</taxon>
        <taxon>Ectothiorhodospiraceae</taxon>
        <taxon>Candidatus Macondimonas</taxon>
    </lineage>
</organism>
<reference evidence="1 2" key="1">
    <citation type="journal article" date="2019" name="ISME J.">
        <title>Candidatus Macondimonas diazotrophica, a novel gammaproteobacterial genus dominating crude-oil-contaminated coastal sediments.</title>
        <authorList>
            <person name="Karthikeyan S."/>
            <person name="Konstantinidis K."/>
        </authorList>
    </citation>
    <scope>NUCLEOTIDE SEQUENCE [LARGE SCALE GENOMIC DNA]</scope>
    <source>
        <strain evidence="1 2">KTK01</strain>
    </source>
</reference>